<sequence length="75" mass="9222">MWRYKKRLWVCEECGKKVEILSLSDDGKHVCYEHDEQYNKIQKEFDEEFDLNLNIETKNVEDLEEFNPTNPKYYL</sequence>
<name>A0A0F9REQ6_9ZZZZ</name>
<reference evidence="1" key="1">
    <citation type="journal article" date="2015" name="Nature">
        <title>Complex archaea that bridge the gap between prokaryotes and eukaryotes.</title>
        <authorList>
            <person name="Spang A."/>
            <person name="Saw J.H."/>
            <person name="Jorgensen S.L."/>
            <person name="Zaremba-Niedzwiedzka K."/>
            <person name="Martijn J."/>
            <person name="Lind A.E."/>
            <person name="van Eijk R."/>
            <person name="Schleper C."/>
            <person name="Guy L."/>
            <person name="Ettema T.J."/>
        </authorList>
    </citation>
    <scope>NUCLEOTIDE SEQUENCE</scope>
</reference>
<proteinExistence type="predicted"/>
<protein>
    <submittedName>
        <fullName evidence="1">Uncharacterized protein</fullName>
    </submittedName>
</protein>
<organism evidence="1">
    <name type="scientific">marine sediment metagenome</name>
    <dbReference type="NCBI Taxonomy" id="412755"/>
    <lineage>
        <taxon>unclassified sequences</taxon>
        <taxon>metagenomes</taxon>
        <taxon>ecological metagenomes</taxon>
    </lineage>
</organism>
<dbReference type="EMBL" id="LAZR01000975">
    <property type="protein sequence ID" value="KKN53344.1"/>
    <property type="molecule type" value="Genomic_DNA"/>
</dbReference>
<accession>A0A0F9REQ6</accession>
<gene>
    <name evidence="1" type="ORF">LCGC14_0603140</name>
</gene>
<dbReference type="AlphaFoldDB" id="A0A0F9REQ6"/>
<comment type="caution">
    <text evidence="1">The sequence shown here is derived from an EMBL/GenBank/DDBJ whole genome shotgun (WGS) entry which is preliminary data.</text>
</comment>
<evidence type="ECO:0000313" key="1">
    <source>
        <dbReference type="EMBL" id="KKN53344.1"/>
    </source>
</evidence>